<dbReference type="PANTHER" id="PTHR43355:SF2">
    <property type="entry name" value="FLAVIN REDUCTASE (NADPH)"/>
    <property type="match status" value="1"/>
</dbReference>
<dbReference type="Gene3D" id="3.40.50.720">
    <property type="entry name" value="NAD(P)-binding Rossmann-like Domain"/>
    <property type="match status" value="1"/>
</dbReference>
<dbReference type="InterPro" id="IPR051606">
    <property type="entry name" value="Polyketide_Oxido-like"/>
</dbReference>
<dbReference type="InterPro" id="IPR016040">
    <property type="entry name" value="NAD(P)-bd_dom"/>
</dbReference>
<gene>
    <name evidence="2" type="ORF">HERILL_LOCUS7475</name>
</gene>
<dbReference type="InterPro" id="IPR036291">
    <property type="entry name" value="NAD(P)-bd_dom_sf"/>
</dbReference>
<dbReference type="EMBL" id="LR899011">
    <property type="protein sequence ID" value="CAD7084588.1"/>
    <property type="molecule type" value="Genomic_DNA"/>
</dbReference>
<dbReference type="PANTHER" id="PTHR43355">
    <property type="entry name" value="FLAVIN REDUCTASE (NADPH)"/>
    <property type="match status" value="1"/>
</dbReference>
<dbReference type="GO" id="GO:0004074">
    <property type="term" value="F:biliverdin reductase [NAD(P)H] activity"/>
    <property type="evidence" value="ECO:0007669"/>
    <property type="project" value="TreeGrafter"/>
</dbReference>
<organism evidence="2 3">
    <name type="scientific">Hermetia illucens</name>
    <name type="common">Black soldier fly</name>
    <dbReference type="NCBI Taxonomy" id="343691"/>
    <lineage>
        <taxon>Eukaryota</taxon>
        <taxon>Metazoa</taxon>
        <taxon>Ecdysozoa</taxon>
        <taxon>Arthropoda</taxon>
        <taxon>Hexapoda</taxon>
        <taxon>Insecta</taxon>
        <taxon>Pterygota</taxon>
        <taxon>Neoptera</taxon>
        <taxon>Endopterygota</taxon>
        <taxon>Diptera</taxon>
        <taxon>Brachycera</taxon>
        <taxon>Stratiomyomorpha</taxon>
        <taxon>Stratiomyidae</taxon>
        <taxon>Hermetiinae</taxon>
        <taxon>Hermetia</taxon>
    </lineage>
</organism>
<dbReference type="CDD" id="cd05244">
    <property type="entry name" value="BVR-B_like_SDR_a"/>
    <property type="match status" value="1"/>
</dbReference>
<dbReference type="InParanoid" id="A0A7R8UPE7"/>
<name>A0A7R8UPE7_HERIL</name>
<evidence type="ECO:0000259" key="1">
    <source>
        <dbReference type="Pfam" id="PF13460"/>
    </source>
</evidence>
<dbReference type="OrthoDB" id="419598at2759"/>
<proteinExistence type="predicted"/>
<evidence type="ECO:0000313" key="3">
    <source>
        <dbReference type="Proteomes" id="UP000594454"/>
    </source>
</evidence>
<keyword evidence="3" id="KW-1185">Reference proteome</keyword>
<reference evidence="2 3" key="1">
    <citation type="submission" date="2020-11" db="EMBL/GenBank/DDBJ databases">
        <authorList>
            <person name="Wallbank WR R."/>
            <person name="Pardo Diaz C."/>
            <person name="Kozak K."/>
            <person name="Martin S."/>
            <person name="Jiggins C."/>
            <person name="Moest M."/>
            <person name="Warren A I."/>
            <person name="Generalovic N T."/>
            <person name="Byers J.R.P. K."/>
            <person name="Montejo-Kovacevich G."/>
            <person name="Yen C E."/>
        </authorList>
    </citation>
    <scope>NUCLEOTIDE SEQUENCE [LARGE SCALE GENOMIC DNA]</scope>
</reference>
<evidence type="ECO:0000313" key="2">
    <source>
        <dbReference type="EMBL" id="CAD7084588.1"/>
    </source>
</evidence>
<dbReference type="Proteomes" id="UP000594454">
    <property type="component" value="Chromosome 3"/>
</dbReference>
<sequence length="202" mass="22198">MQRIAIIGGTGMTGQCAVDHAIKRGLQVRLLYRDEATVPEKFKGKVELVKGNATNLDDVRNVLKGVEGVCIVLGTRNKVEPTIELSTGTQNVITAMKELGLNKVSACLSSFLFYDESKVPPVFHNINAEHKKMLETLKSSGFDYVAVLPPHIADEPSGEFQVKHDAAPEVRVISKFDLGKFLVDSLEQPEHYKSVCSICKKS</sequence>
<dbReference type="OMA" id="ACKKIAI"/>
<protein>
    <recommendedName>
        <fullName evidence="1">NAD(P)-binding domain-containing protein</fullName>
    </recommendedName>
</protein>
<dbReference type="AlphaFoldDB" id="A0A7R8UPE7"/>
<dbReference type="FunCoup" id="A0A7R8UPE7">
    <property type="interactions" value="332"/>
</dbReference>
<accession>A0A7R8UPE7</accession>
<dbReference type="SUPFAM" id="SSF51735">
    <property type="entry name" value="NAD(P)-binding Rossmann-fold domains"/>
    <property type="match status" value="1"/>
</dbReference>
<feature type="domain" description="NAD(P)-binding" evidence="1">
    <location>
        <begin position="8"/>
        <end position="189"/>
    </location>
</feature>
<dbReference type="Pfam" id="PF13460">
    <property type="entry name" value="NAD_binding_10"/>
    <property type="match status" value="1"/>
</dbReference>
<dbReference type="GO" id="GO:0042602">
    <property type="term" value="F:riboflavin reductase (NADPH) activity"/>
    <property type="evidence" value="ECO:0007669"/>
    <property type="project" value="TreeGrafter"/>
</dbReference>